<dbReference type="EMBL" id="JAQQLF010000029">
    <property type="protein sequence ID" value="MDC7718990.1"/>
    <property type="molecule type" value="Genomic_DNA"/>
</dbReference>
<evidence type="ECO:0000313" key="2">
    <source>
        <dbReference type="EMBL" id="MDC7718990.1"/>
    </source>
</evidence>
<protein>
    <submittedName>
        <fullName evidence="2">Uncharacterized protein</fullName>
    </submittedName>
</protein>
<evidence type="ECO:0000313" key="3">
    <source>
        <dbReference type="Proteomes" id="UP001219956"/>
    </source>
</evidence>
<keyword evidence="3" id="KW-1185">Reference proteome</keyword>
<organism evidence="2 3">
    <name type="scientific">Vogesella aquatica</name>
    <dbReference type="NCBI Taxonomy" id="2984206"/>
    <lineage>
        <taxon>Bacteria</taxon>
        <taxon>Pseudomonadati</taxon>
        <taxon>Pseudomonadota</taxon>
        <taxon>Betaproteobacteria</taxon>
        <taxon>Neisseriales</taxon>
        <taxon>Chromobacteriaceae</taxon>
        <taxon>Vogesella</taxon>
    </lineage>
</organism>
<evidence type="ECO:0000256" key="1">
    <source>
        <dbReference type="SAM" id="MobiDB-lite"/>
    </source>
</evidence>
<feature type="region of interest" description="Disordered" evidence="1">
    <location>
        <begin position="192"/>
        <end position="222"/>
    </location>
</feature>
<dbReference type="RefSeq" id="WP_272753188.1">
    <property type="nucleotide sequence ID" value="NZ_JAQQLF010000029.1"/>
</dbReference>
<proteinExistence type="predicted"/>
<accession>A0ABT5J2C5</accession>
<comment type="caution">
    <text evidence="2">The sequence shown here is derived from an EMBL/GenBank/DDBJ whole genome shotgun (WGS) entry which is preliminary data.</text>
</comment>
<reference evidence="2 3" key="1">
    <citation type="submission" date="2023-01" db="EMBL/GenBank/DDBJ databases">
        <title>Novel species of the genus Vogesella isolated from rivers.</title>
        <authorList>
            <person name="Lu H."/>
        </authorList>
    </citation>
    <scope>NUCLEOTIDE SEQUENCE [LARGE SCALE GENOMIC DNA]</scope>
    <source>
        <strain evidence="2 3">DC21W</strain>
    </source>
</reference>
<sequence>MTTQINLKNLRLIDAGKGERPAVPLIGSWYEHYVDHPVTGRAQFHSYEFIVNLGDDAVPQDWLVSIAADNSHMLALEATAWLLTVALGLPVPDAAFMILNRAQINLAVPSVKIGDEPEWLCFARRDYDFAPRRLSFPDVLLLLATHQNRADALFAAAPFIRDWAEVLLPQPAAVDTFMARLARVAGVDPAALKNPGVATQPAPAKANPKRRRKHQAATPATV</sequence>
<gene>
    <name evidence="2" type="ORF">PQU95_17445</name>
</gene>
<dbReference type="Proteomes" id="UP001219956">
    <property type="component" value="Unassembled WGS sequence"/>
</dbReference>
<name>A0ABT5J2C5_9NEIS</name>